<comment type="cofactor">
    <cofactor evidence="5">
        <name>Mn(2+)</name>
        <dbReference type="ChEBI" id="CHEBI:29035"/>
    </cofactor>
    <text evidence="5">Binds 2 manganese ions per subunit.</text>
</comment>
<evidence type="ECO:0000256" key="5">
    <source>
        <dbReference type="HAMAP-Rule" id="MF_00737"/>
    </source>
</evidence>
<evidence type="ECO:0000256" key="6">
    <source>
        <dbReference type="NCBIfam" id="TIGR01227"/>
    </source>
</evidence>
<gene>
    <name evidence="5 8" type="primary">hutG</name>
    <name evidence="8" type="ORF">LMF89_10225</name>
</gene>
<dbReference type="InterPro" id="IPR023696">
    <property type="entry name" value="Ureohydrolase_dom_sf"/>
</dbReference>
<proteinExistence type="inferred from homology"/>
<evidence type="ECO:0000313" key="9">
    <source>
        <dbReference type="Proteomes" id="UP001165492"/>
    </source>
</evidence>
<feature type="binding site" evidence="5">
    <location>
        <position position="257"/>
    </location>
    <ligand>
        <name>Mn(2+)</name>
        <dbReference type="ChEBI" id="CHEBI:29035"/>
        <label>2</label>
    </ligand>
</feature>
<dbReference type="InterPro" id="IPR006035">
    <property type="entry name" value="Ureohydrolase"/>
</dbReference>
<dbReference type="Pfam" id="PF00491">
    <property type="entry name" value="Arginase"/>
    <property type="match status" value="1"/>
</dbReference>
<organism evidence="8 9">
    <name type="scientific">Pelosinus baikalensis</name>
    <dbReference type="NCBI Taxonomy" id="2892015"/>
    <lineage>
        <taxon>Bacteria</taxon>
        <taxon>Bacillati</taxon>
        <taxon>Bacillota</taxon>
        <taxon>Negativicutes</taxon>
        <taxon>Selenomonadales</taxon>
        <taxon>Sporomusaceae</taxon>
        <taxon>Pelosinus</taxon>
    </lineage>
</organism>
<feature type="binding site" evidence="5">
    <location>
        <position position="257"/>
    </location>
    <ligand>
        <name>Mn(2+)</name>
        <dbReference type="ChEBI" id="CHEBI:29035"/>
        <label>1</label>
    </ligand>
</feature>
<dbReference type="HAMAP" id="MF_00737">
    <property type="entry name" value="Formimidoylglutam"/>
    <property type="match status" value="1"/>
</dbReference>
<dbReference type="PROSITE" id="PS51409">
    <property type="entry name" value="ARGINASE_2"/>
    <property type="match status" value="1"/>
</dbReference>
<keyword evidence="2 5" id="KW-0378">Hydrolase</keyword>
<feature type="binding site" evidence="5">
    <location>
        <position position="167"/>
    </location>
    <ligand>
        <name>Mn(2+)</name>
        <dbReference type="ChEBI" id="CHEBI:29035"/>
        <label>2</label>
    </ligand>
</feature>
<evidence type="ECO:0000313" key="8">
    <source>
        <dbReference type="EMBL" id="MCC5465731.1"/>
    </source>
</evidence>
<keyword evidence="9" id="KW-1185">Reference proteome</keyword>
<comment type="catalytic activity">
    <reaction evidence="5">
        <text>N-formimidoyl-L-glutamate + H2O = formamide + L-glutamate</text>
        <dbReference type="Rhea" id="RHEA:22492"/>
        <dbReference type="ChEBI" id="CHEBI:15377"/>
        <dbReference type="ChEBI" id="CHEBI:16397"/>
        <dbReference type="ChEBI" id="CHEBI:29985"/>
        <dbReference type="ChEBI" id="CHEBI:58928"/>
        <dbReference type="EC" id="3.5.3.8"/>
    </reaction>
</comment>
<name>A0ABS8HSZ5_9FIRM</name>
<dbReference type="EMBL" id="JAJHJB010000011">
    <property type="protein sequence ID" value="MCC5465731.1"/>
    <property type="molecule type" value="Genomic_DNA"/>
</dbReference>
<comment type="caution">
    <text evidence="8">The sequence shown here is derived from an EMBL/GenBank/DDBJ whole genome shotgun (WGS) entry which is preliminary data.</text>
</comment>
<accession>A0ABS8HSZ5</accession>
<evidence type="ECO:0000256" key="3">
    <source>
        <dbReference type="ARBA" id="ARBA00022808"/>
    </source>
</evidence>
<protein>
    <recommendedName>
        <fullName evidence="5 6">Formimidoylglutamase</fullName>
        <ecNumber evidence="5 6">3.5.3.8</ecNumber>
    </recommendedName>
    <alternativeName>
        <fullName evidence="5">Formiminoglutamase</fullName>
    </alternativeName>
    <alternativeName>
        <fullName evidence="5">Formiminoglutamate hydrolase</fullName>
    </alternativeName>
</protein>
<keyword evidence="3 5" id="KW-0369">Histidine metabolism</keyword>
<dbReference type="PANTHER" id="PTHR11358">
    <property type="entry name" value="ARGINASE/AGMATINASE"/>
    <property type="match status" value="1"/>
</dbReference>
<dbReference type="InterPro" id="IPR005923">
    <property type="entry name" value="HutG"/>
</dbReference>
<evidence type="ECO:0000256" key="4">
    <source>
        <dbReference type="ARBA" id="ARBA00023211"/>
    </source>
</evidence>
<feature type="binding site" evidence="5">
    <location>
        <position position="165"/>
    </location>
    <ligand>
        <name>Mn(2+)</name>
        <dbReference type="ChEBI" id="CHEBI:29035"/>
        <label>1</label>
    </ligand>
</feature>
<dbReference type="EC" id="3.5.3.8" evidence="5 6"/>
<feature type="binding site" evidence="5">
    <location>
        <position position="169"/>
    </location>
    <ligand>
        <name>Mn(2+)</name>
        <dbReference type="ChEBI" id="CHEBI:29035"/>
        <label>1</label>
    </ligand>
</feature>
<dbReference type="PANTHER" id="PTHR11358:SF35">
    <property type="entry name" value="FORMIMIDOYLGLUTAMASE"/>
    <property type="match status" value="1"/>
</dbReference>
<sequence>MFQDRYETADFTIWQGRIDSRENYDAFRWHQWVKPLDLRQPLFKFTGKLGFALLGFCCDEGIRRNNGRQGASSGPEGIRRELANLPCSFSSEVLVFDAGNITCADGELMKSQMALEQAVLYLRQAGLFPLVMGGGHETALGHFRGQADFLRQKDGKCDLGILNFDAHFDLRPFIGEGNSGTMFRQIAEDACKWGEVFHYFCLGIQRSSNTLELFKTAQQLGAGYLLAGDISMQYEEHILEKLDSFMQSIPNLYVTICADVFSSSFAPGVSAPQPLGLHPEMVLKYLKHILRTQKVVGFDIAEVSPRFDHDRATASLAKVIIFAVVDTLCRLKGVAR</sequence>
<evidence type="ECO:0000256" key="2">
    <source>
        <dbReference type="ARBA" id="ARBA00022801"/>
    </source>
</evidence>
<dbReference type="NCBIfam" id="TIGR01227">
    <property type="entry name" value="hutG"/>
    <property type="match status" value="1"/>
</dbReference>
<dbReference type="Gene3D" id="3.40.800.10">
    <property type="entry name" value="Ureohydrolase domain"/>
    <property type="match status" value="1"/>
</dbReference>
<keyword evidence="1 5" id="KW-0479">Metal-binding</keyword>
<comment type="function">
    <text evidence="5">Catalyzes the conversion of N-formimidoyl-L-glutamate to L-glutamate and formamide.</text>
</comment>
<dbReference type="Proteomes" id="UP001165492">
    <property type="component" value="Unassembled WGS sequence"/>
</dbReference>
<feature type="binding site" evidence="5">
    <location>
        <position position="165"/>
    </location>
    <ligand>
        <name>Mn(2+)</name>
        <dbReference type="ChEBI" id="CHEBI:29035"/>
        <label>2</label>
    </ligand>
</feature>
<feature type="binding site" evidence="5">
    <location>
        <position position="136"/>
    </location>
    <ligand>
        <name>Mn(2+)</name>
        <dbReference type="ChEBI" id="CHEBI:29035"/>
        <label>1</label>
    </ligand>
</feature>
<evidence type="ECO:0000256" key="1">
    <source>
        <dbReference type="ARBA" id="ARBA00022723"/>
    </source>
</evidence>
<dbReference type="GO" id="GO:0050415">
    <property type="term" value="F:formimidoylglutamase activity"/>
    <property type="evidence" value="ECO:0007669"/>
    <property type="project" value="UniProtKB-EC"/>
</dbReference>
<dbReference type="SUPFAM" id="SSF52768">
    <property type="entry name" value="Arginase/deacetylase"/>
    <property type="match status" value="1"/>
</dbReference>
<feature type="binding site" evidence="5">
    <location>
        <position position="259"/>
    </location>
    <ligand>
        <name>Mn(2+)</name>
        <dbReference type="ChEBI" id="CHEBI:29035"/>
        <label>2</label>
    </ligand>
</feature>
<comment type="similarity">
    <text evidence="5 7">Belongs to the arginase family.</text>
</comment>
<dbReference type="PIRSF" id="PIRSF036979">
    <property type="entry name" value="Arginase"/>
    <property type="match status" value="1"/>
</dbReference>
<reference evidence="8" key="1">
    <citation type="submission" date="2021-11" db="EMBL/GenBank/DDBJ databases">
        <title>Description of a new species Pelosinus isolated from the bottom sediments of Lake Baikal.</title>
        <authorList>
            <person name="Zakharyuk A."/>
        </authorList>
    </citation>
    <scope>NUCLEOTIDE SEQUENCE</scope>
    <source>
        <strain evidence="8">Bkl1</strain>
    </source>
</reference>
<keyword evidence="4 5" id="KW-0464">Manganese</keyword>
<evidence type="ECO:0000256" key="7">
    <source>
        <dbReference type="PROSITE-ProRule" id="PRU00742"/>
    </source>
</evidence>
<dbReference type="RefSeq" id="WP_229534958.1">
    <property type="nucleotide sequence ID" value="NZ_JAJHJB010000011.1"/>
</dbReference>
<dbReference type="CDD" id="cd09988">
    <property type="entry name" value="Formimidoylglutamase"/>
    <property type="match status" value="1"/>
</dbReference>
<comment type="pathway">
    <text evidence="5">Amino-acid degradation; L-histidine degradation into L-glutamate; L-glutamate from N-formimidoyl-L-glutamate (hydrolase route): step 1/1.</text>
</comment>